<evidence type="ECO:0000313" key="5">
    <source>
        <dbReference type="Proteomes" id="UP000640426"/>
    </source>
</evidence>
<protein>
    <submittedName>
        <fullName evidence="4">Response regulator</fullName>
    </submittedName>
</protein>
<evidence type="ECO:0000256" key="2">
    <source>
        <dbReference type="PROSITE-ProRule" id="PRU00169"/>
    </source>
</evidence>
<reference evidence="5" key="1">
    <citation type="submission" date="2020-12" db="EMBL/GenBank/DDBJ databases">
        <title>Hymenobacter sp.</title>
        <authorList>
            <person name="Kim M.K."/>
        </authorList>
    </citation>
    <scope>NUCLEOTIDE SEQUENCE [LARGE SCALE GENOMIC DNA]</scope>
    <source>
        <strain evidence="5">BT553</strain>
    </source>
</reference>
<dbReference type="InterPro" id="IPR001789">
    <property type="entry name" value="Sig_transdc_resp-reg_receiver"/>
</dbReference>
<dbReference type="PANTHER" id="PTHR44591:SF3">
    <property type="entry name" value="RESPONSE REGULATORY DOMAIN-CONTAINING PROTEIN"/>
    <property type="match status" value="1"/>
</dbReference>
<dbReference type="EMBL" id="JAELXS010000007">
    <property type="protein sequence ID" value="MBJ6122842.1"/>
    <property type="molecule type" value="Genomic_DNA"/>
</dbReference>
<feature type="domain" description="Response regulatory" evidence="3">
    <location>
        <begin position="1"/>
        <end position="105"/>
    </location>
</feature>
<comment type="caution">
    <text evidence="4">The sequence shown here is derived from an EMBL/GenBank/DDBJ whole genome shotgun (WGS) entry which is preliminary data.</text>
</comment>
<dbReference type="SUPFAM" id="SSF52172">
    <property type="entry name" value="CheY-like"/>
    <property type="match status" value="1"/>
</dbReference>
<evidence type="ECO:0000256" key="1">
    <source>
        <dbReference type="ARBA" id="ARBA00022553"/>
    </source>
</evidence>
<dbReference type="Gene3D" id="3.40.50.2300">
    <property type="match status" value="1"/>
</dbReference>
<dbReference type="InterPro" id="IPR011006">
    <property type="entry name" value="CheY-like_superfamily"/>
</dbReference>
<gene>
    <name evidence="4" type="ORF">JAO74_13670</name>
</gene>
<organism evidence="4 5">
    <name type="scientific">Sphingomonas mollis</name>
    <dbReference type="NCBI Taxonomy" id="2795726"/>
    <lineage>
        <taxon>Bacteria</taxon>
        <taxon>Pseudomonadati</taxon>
        <taxon>Pseudomonadota</taxon>
        <taxon>Alphaproteobacteria</taxon>
        <taxon>Sphingomonadales</taxon>
        <taxon>Sphingomonadaceae</taxon>
        <taxon>Sphingomonas</taxon>
    </lineage>
</organism>
<dbReference type="Proteomes" id="UP000640426">
    <property type="component" value="Unassembled WGS sequence"/>
</dbReference>
<dbReference type="PROSITE" id="PS50110">
    <property type="entry name" value="RESPONSE_REGULATORY"/>
    <property type="match status" value="1"/>
</dbReference>
<keyword evidence="1 2" id="KW-0597">Phosphoprotein</keyword>
<dbReference type="PANTHER" id="PTHR44591">
    <property type="entry name" value="STRESS RESPONSE REGULATOR PROTEIN 1"/>
    <property type="match status" value="1"/>
</dbReference>
<evidence type="ECO:0000313" key="4">
    <source>
        <dbReference type="EMBL" id="MBJ6122842.1"/>
    </source>
</evidence>
<sequence length="106" mass="12004">MLRLLAVDMVEDAGFTALEAANSTEAVRILETRRDIQIVFTDVNMPQGIDGLDLATCIRDRWPWIEIIITSGKPFPINTPLPARSVFYTKPYRQAQIIDQIKRMAA</sequence>
<dbReference type="InterPro" id="IPR050595">
    <property type="entry name" value="Bact_response_regulator"/>
</dbReference>
<evidence type="ECO:0000259" key="3">
    <source>
        <dbReference type="PROSITE" id="PS50110"/>
    </source>
</evidence>
<proteinExistence type="predicted"/>
<name>A0ABS0XS14_9SPHN</name>
<dbReference type="Pfam" id="PF00072">
    <property type="entry name" value="Response_reg"/>
    <property type="match status" value="1"/>
</dbReference>
<feature type="modified residue" description="4-aspartylphosphate" evidence="2">
    <location>
        <position position="42"/>
    </location>
</feature>
<accession>A0ABS0XS14</accession>
<keyword evidence="5" id="KW-1185">Reference proteome</keyword>